<sequence>HQSYPLNSSKKPLSLVLKVLKVLLSTMLLGSLFQVSVVLSDAEAVQFLWEMKMKPEDGSLVYLVGTAHFSESSKQDVVKTIQAVQPDVVLVELCQYRVSMLKMDERTLLKEAKEINMEKVQQAIKQNGVMSGLMQILLLKVSAHITEQLGMAPGGEFREAFREAGRVPFCKFHLGDRPIPVTFKRAIAALSLWQKMKLAWGLCFLSDPISKEDVEKCKQKDLLEQTMSEMIGEFPDLHRTIVAERDIYLAYMLQQAAKRVEVLPLAESELMPAVVVGVVGMGHVPGIESNWNKPLNIQEIMSVAPPSLSGTLLKTAVKGALIGVMGYLCYRAGSGVSRALMSTSMIQAFFRHFSSKGP</sequence>
<keyword evidence="2" id="KW-1185">Reference proteome</keyword>
<proteinExistence type="predicted"/>
<dbReference type="InterPro" id="IPR046345">
    <property type="entry name" value="TraB_PrgY-like"/>
</dbReference>
<gene>
    <name evidence="1" type="primary">TRABD</name>
</gene>
<reference evidence="1" key="3">
    <citation type="submission" date="2025-09" db="UniProtKB">
        <authorList>
            <consortium name="Ensembl"/>
        </authorList>
    </citation>
    <scope>IDENTIFICATION</scope>
</reference>
<dbReference type="CDD" id="cd14726">
    <property type="entry name" value="TraB_PrgY-like"/>
    <property type="match status" value="1"/>
</dbReference>
<evidence type="ECO:0000313" key="2">
    <source>
        <dbReference type="Proteomes" id="UP000694620"/>
    </source>
</evidence>
<reference evidence="1" key="1">
    <citation type="submission" date="2021-06" db="EMBL/GenBank/DDBJ databases">
        <authorList>
            <consortium name="Wellcome Sanger Institute Data Sharing"/>
        </authorList>
    </citation>
    <scope>NUCLEOTIDE SEQUENCE [LARGE SCALE GENOMIC DNA]</scope>
</reference>
<accession>A0A8C4RLV5</accession>
<dbReference type="GeneTree" id="ENSGT00390000009067"/>
<dbReference type="InterPro" id="IPR002816">
    <property type="entry name" value="TraB/PrgY/GumN_fam"/>
</dbReference>
<dbReference type="Pfam" id="PF01963">
    <property type="entry name" value="TraB_PrgY_gumN"/>
    <property type="match status" value="1"/>
</dbReference>
<dbReference type="Proteomes" id="UP000694620">
    <property type="component" value="Chromosome 1"/>
</dbReference>
<dbReference type="AlphaFoldDB" id="A0A8C4RLV5"/>
<evidence type="ECO:0000313" key="1">
    <source>
        <dbReference type="Ensembl" id="ENSECRP00000004033.1"/>
    </source>
</evidence>
<reference evidence="1" key="2">
    <citation type="submission" date="2025-08" db="UniProtKB">
        <authorList>
            <consortium name="Ensembl"/>
        </authorList>
    </citation>
    <scope>IDENTIFICATION</scope>
</reference>
<organism evidence="1 2">
    <name type="scientific">Erpetoichthys calabaricus</name>
    <name type="common">Rope fish</name>
    <name type="synonym">Calamoichthys calabaricus</name>
    <dbReference type="NCBI Taxonomy" id="27687"/>
    <lineage>
        <taxon>Eukaryota</taxon>
        <taxon>Metazoa</taxon>
        <taxon>Chordata</taxon>
        <taxon>Craniata</taxon>
        <taxon>Vertebrata</taxon>
        <taxon>Euteleostomi</taxon>
        <taxon>Actinopterygii</taxon>
        <taxon>Polypteriformes</taxon>
        <taxon>Polypteridae</taxon>
        <taxon>Erpetoichthys</taxon>
    </lineage>
</organism>
<name>A0A8C4RLV5_ERPCA</name>
<dbReference type="PANTHER" id="PTHR21530">
    <property type="entry name" value="PHEROMONE SHUTDOWN PROTEIN"/>
    <property type="match status" value="1"/>
</dbReference>
<dbReference type="PANTHER" id="PTHR21530:SF7">
    <property type="entry name" value="TRAB DOMAIN-CONTAINING PROTEIN"/>
    <property type="match status" value="1"/>
</dbReference>
<protein>
    <submittedName>
        <fullName evidence="1">TraB domain containing</fullName>
    </submittedName>
</protein>
<dbReference type="Ensembl" id="ENSECRT00000004097.1">
    <property type="protein sequence ID" value="ENSECRP00000004033.1"/>
    <property type="gene ID" value="ENSECRG00000002747.1"/>
</dbReference>